<keyword evidence="1" id="KW-1133">Transmembrane helix</keyword>
<dbReference type="Proteomes" id="UP000705823">
    <property type="component" value="Unassembled WGS sequence"/>
</dbReference>
<proteinExistence type="predicted"/>
<dbReference type="OrthoDB" id="350433at2157"/>
<dbReference type="AlphaFoldDB" id="A0A8J8TAS5"/>
<feature type="transmembrane region" description="Helical" evidence="1">
    <location>
        <begin position="53"/>
        <end position="72"/>
    </location>
</feature>
<name>A0A8J8TAS5_9EURY</name>
<keyword evidence="3" id="KW-1185">Reference proteome</keyword>
<reference evidence="2" key="1">
    <citation type="submission" date="2019-02" db="EMBL/GenBank/DDBJ databases">
        <title>Halonotius sp. a new haloarchaeum isolated from saline soil.</title>
        <authorList>
            <person name="Duran-Viseras A."/>
            <person name="Sanchez-Porro C."/>
            <person name="Ventosa A."/>
        </authorList>
    </citation>
    <scope>NUCLEOTIDE SEQUENCE</scope>
    <source>
        <strain evidence="2">F15B</strain>
    </source>
</reference>
<evidence type="ECO:0000313" key="2">
    <source>
        <dbReference type="EMBL" id="TQQ78698.1"/>
    </source>
</evidence>
<evidence type="ECO:0000256" key="1">
    <source>
        <dbReference type="SAM" id="Phobius"/>
    </source>
</evidence>
<dbReference type="EMBL" id="RKLU01000009">
    <property type="protein sequence ID" value="TQQ78698.1"/>
    <property type="molecule type" value="Genomic_DNA"/>
</dbReference>
<sequence length="188" mass="21638">MHRITIPEKTDISHRQWQQAWNPIDILIRYFVASFVLASVLLIPLAWVVDSYALVVFILFPLIGVSLSIIIWRRSCSAVNTTYQEVLDDMTNWRNLSEDEMQVWTSELNGSGEQYGVDPAQKYTLTYVEAADEYTLIKEITIDFANLEPSTKSERIPSQQIISQSFESGTFRLRSSKGIWNIDGLKRQ</sequence>
<keyword evidence="1" id="KW-0812">Transmembrane</keyword>
<comment type="caution">
    <text evidence="2">The sequence shown here is derived from an EMBL/GenBank/DDBJ whole genome shotgun (WGS) entry which is preliminary data.</text>
</comment>
<gene>
    <name evidence="2" type="ORF">EGH24_13280</name>
</gene>
<evidence type="ECO:0000313" key="3">
    <source>
        <dbReference type="Proteomes" id="UP000705823"/>
    </source>
</evidence>
<organism evidence="2 3">
    <name type="scientific">Halonotius terrestris</name>
    <dbReference type="NCBI Taxonomy" id="2487750"/>
    <lineage>
        <taxon>Archaea</taxon>
        <taxon>Methanobacteriati</taxon>
        <taxon>Methanobacteriota</taxon>
        <taxon>Stenosarchaea group</taxon>
        <taxon>Halobacteria</taxon>
        <taxon>Halobacteriales</taxon>
        <taxon>Haloferacaceae</taxon>
        <taxon>Halonotius</taxon>
    </lineage>
</organism>
<feature type="transmembrane region" description="Helical" evidence="1">
    <location>
        <begin position="27"/>
        <end position="47"/>
    </location>
</feature>
<accession>A0A8J8TAS5</accession>
<dbReference type="RefSeq" id="WP_142980627.1">
    <property type="nucleotide sequence ID" value="NZ_RKLU01000009.1"/>
</dbReference>
<keyword evidence="1" id="KW-0472">Membrane</keyword>
<protein>
    <submittedName>
        <fullName evidence="2">Uncharacterized protein</fullName>
    </submittedName>
</protein>